<evidence type="ECO:0000313" key="2">
    <source>
        <dbReference type="Proteomes" id="UP001060085"/>
    </source>
</evidence>
<protein>
    <submittedName>
        <fullName evidence="1">Uncharacterized protein</fullName>
    </submittedName>
</protein>
<comment type="caution">
    <text evidence="1">The sequence shown here is derived from an EMBL/GenBank/DDBJ whole genome shotgun (WGS) entry which is preliminary data.</text>
</comment>
<reference evidence="2" key="1">
    <citation type="journal article" date="2023" name="Nat. Plants">
        <title>Single-cell RNA sequencing provides a high-resolution roadmap for understanding the multicellular compartmentation of specialized metabolism.</title>
        <authorList>
            <person name="Sun S."/>
            <person name="Shen X."/>
            <person name="Li Y."/>
            <person name="Li Y."/>
            <person name="Wang S."/>
            <person name="Li R."/>
            <person name="Zhang H."/>
            <person name="Shen G."/>
            <person name="Guo B."/>
            <person name="Wei J."/>
            <person name="Xu J."/>
            <person name="St-Pierre B."/>
            <person name="Chen S."/>
            <person name="Sun C."/>
        </authorList>
    </citation>
    <scope>NUCLEOTIDE SEQUENCE [LARGE SCALE GENOMIC DNA]</scope>
</reference>
<dbReference type="EMBL" id="CM044706">
    <property type="protein sequence ID" value="KAI5658589.1"/>
    <property type="molecule type" value="Genomic_DNA"/>
</dbReference>
<dbReference type="Proteomes" id="UP001060085">
    <property type="component" value="Linkage Group LG06"/>
</dbReference>
<sequence>MLASKCIILVLFSISVLYIHFGNAQINPVQIATNAFLCFNNKLIYNGCDEEYRLNQSGDLRVPCEAASNFCYGPCLSETRTLLKCIDKMASGFVFLNQATTRIIRNVLDSGCSYTPHRGLFNLENDLPSGNCNFISRASEIGSKYTIVLISICSLLILLHF</sequence>
<name>A0ACC0AEH3_CATRO</name>
<organism evidence="1 2">
    <name type="scientific">Catharanthus roseus</name>
    <name type="common">Madagascar periwinkle</name>
    <name type="synonym">Vinca rosea</name>
    <dbReference type="NCBI Taxonomy" id="4058"/>
    <lineage>
        <taxon>Eukaryota</taxon>
        <taxon>Viridiplantae</taxon>
        <taxon>Streptophyta</taxon>
        <taxon>Embryophyta</taxon>
        <taxon>Tracheophyta</taxon>
        <taxon>Spermatophyta</taxon>
        <taxon>Magnoliopsida</taxon>
        <taxon>eudicotyledons</taxon>
        <taxon>Gunneridae</taxon>
        <taxon>Pentapetalae</taxon>
        <taxon>asterids</taxon>
        <taxon>lamiids</taxon>
        <taxon>Gentianales</taxon>
        <taxon>Apocynaceae</taxon>
        <taxon>Rauvolfioideae</taxon>
        <taxon>Vinceae</taxon>
        <taxon>Catharanthinae</taxon>
        <taxon>Catharanthus</taxon>
    </lineage>
</organism>
<proteinExistence type="predicted"/>
<keyword evidence="2" id="KW-1185">Reference proteome</keyword>
<evidence type="ECO:0000313" key="1">
    <source>
        <dbReference type="EMBL" id="KAI5658589.1"/>
    </source>
</evidence>
<accession>A0ACC0AEH3</accession>
<gene>
    <name evidence="1" type="ORF">M9H77_27382</name>
</gene>